<keyword evidence="3" id="KW-1185">Reference proteome</keyword>
<sequence length="99" mass="11712">MERKEMRMEEEKRKEDEIFDRLCSPGGMRRKEMDGYPLETVIGHFAPIKEEVCVLLRVIRIEREEIKEYLEYIASSSDPSMENWRGSSIRASIEKGEEV</sequence>
<reference evidence="3" key="1">
    <citation type="journal article" date="2008" name="Nat. Genet.">
        <title>The Pristionchus pacificus genome provides a unique perspective on nematode lifestyle and parasitism.</title>
        <authorList>
            <person name="Dieterich C."/>
            <person name="Clifton S.W."/>
            <person name="Schuster L.N."/>
            <person name="Chinwalla A."/>
            <person name="Delehaunty K."/>
            <person name="Dinkelacker I."/>
            <person name="Fulton L."/>
            <person name="Fulton R."/>
            <person name="Godfrey J."/>
            <person name="Minx P."/>
            <person name="Mitreva M."/>
            <person name="Roeseler W."/>
            <person name="Tian H."/>
            <person name="Witte H."/>
            <person name="Yang S.P."/>
            <person name="Wilson R.K."/>
            <person name="Sommer R.J."/>
        </authorList>
    </citation>
    <scope>NUCLEOTIDE SEQUENCE [LARGE SCALE GENOMIC DNA]</scope>
    <source>
        <strain evidence="3">PS312</strain>
    </source>
</reference>
<dbReference type="AlphaFoldDB" id="A0A2A6CBW9"/>
<protein>
    <submittedName>
        <fullName evidence="2">Uncharacterized protein</fullName>
    </submittedName>
</protein>
<proteinExistence type="predicted"/>
<gene>
    <name evidence="2" type="primary">WBGene00283332</name>
</gene>
<evidence type="ECO:0000313" key="2">
    <source>
        <dbReference type="EnsemblMetazoa" id="PPA44963.1"/>
    </source>
</evidence>
<feature type="compositionally biased region" description="Polar residues" evidence="1">
    <location>
        <begin position="77"/>
        <end position="90"/>
    </location>
</feature>
<organism evidence="2 3">
    <name type="scientific">Pristionchus pacificus</name>
    <name type="common">Parasitic nematode worm</name>
    <dbReference type="NCBI Taxonomy" id="54126"/>
    <lineage>
        <taxon>Eukaryota</taxon>
        <taxon>Metazoa</taxon>
        <taxon>Ecdysozoa</taxon>
        <taxon>Nematoda</taxon>
        <taxon>Chromadorea</taxon>
        <taxon>Rhabditida</taxon>
        <taxon>Rhabditina</taxon>
        <taxon>Diplogasteromorpha</taxon>
        <taxon>Diplogasteroidea</taxon>
        <taxon>Neodiplogasteridae</taxon>
        <taxon>Pristionchus</taxon>
    </lineage>
</organism>
<feature type="region of interest" description="Disordered" evidence="1">
    <location>
        <begin position="77"/>
        <end position="99"/>
    </location>
</feature>
<name>A0A2A6CBW9_PRIPA</name>
<accession>A0A8R1Z6Q2</accession>
<evidence type="ECO:0000256" key="1">
    <source>
        <dbReference type="SAM" id="MobiDB-lite"/>
    </source>
</evidence>
<evidence type="ECO:0000313" key="3">
    <source>
        <dbReference type="Proteomes" id="UP000005239"/>
    </source>
</evidence>
<dbReference type="EnsemblMetazoa" id="PPA44963.1">
    <property type="protein sequence ID" value="PPA44963.1"/>
    <property type="gene ID" value="WBGene00283332"/>
</dbReference>
<dbReference type="Proteomes" id="UP000005239">
    <property type="component" value="Unassembled WGS sequence"/>
</dbReference>
<accession>A0A2A6CBW9</accession>
<reference evidence="2" key="2">
    <citation type="submission" date="2022-06" db="UniProtKB">
        <authorList>
            <consortium name="EnsemblMetazoa"/>
        </authorList>
    </citation>
    <scope>IDENTIFICATION</scope>
    <source>
        <strain evidence="2">PS312</strain>
    </source>
</reference>